<keyword evidence="2" id="KW-0808">Transferase</keyword>
<dbReference type="AlphaFoldDB" id="A0A6N9YGW9"/>
<feature type="domain" description="N-acetyltransferase" evidence="1">
    <location>
        <begin position="192"/>
        <end position="320"/>
    </location>
</feature>
<evidence type="ECO:0000313" key="2">
    <source>
        <dbReference type="EMBL" id="NED94243.1"/>
    </source>
</evidence>
<comment type="caution">
    <text evidence="2">The sequence shown here is derived from an EMBL/GenBank/DDBJ whole genome shotgun (WGS) entry which is preliminary data.</text>
</comment>
<evidence type="ECO:0000313" key="3">
    <source>
        <dbReference type="Proteomes" id="UP000469185"/>
    </source>
</evidence>
<dbReference type="Pfam" id="PF00583">
    <property type="entry name" value="Acetyltransf_1"/>
    <property type="match status" value="1"/>
</dbReference>
<dbReference type="CDD" id="cd04301">
    <property type="entry name" value="NAT_SF"/>
    <property type="match status" value="1"/>
</dbReference>
<dbReference type="InterPro" id="IPR016181">
    <property type="entry name" value="Acyl_CoA_acyltransferase"/>
</dbReference>
<dbReference type="PROSITE" id="PS51186">
    <property type="entry name" value="GNAT"/>
    <property type="match status" value="1"/>
</dbReference>
<protein>
    <submittedName>
        <fullName evidence="2">GNAT family N-acetyltransferase</fullName>
    </submittedName>
</protein>
<dbReference type="Gene3D" id="3.40.630.30">
    <property type="match status" value="1"/>
</dbReference>
<organism evidence="2 3">
    <name type="scientific">Phytoactinopolyspora alkaliphila</name>
    <dbReference type="NCBI Taxonomy" id="1783498"/>
    <lineage>
        <taxon>Bacteria</taxon>
        <taxon>Bacillati</taxon>
        <taxon>Actinomycetota</taxon>
        <taxon>Actinomycetes</taxon>
        <taxon>Jiangellales</taxon>
        <taxon>Jiangellaceae</taxon>
        <taxon>Phytoactinopolyspora</taxon>
    </lineage>
</organism>
<dbReference type="EMBL" id="JAAGOB010000001">
    <property type="protein sequence ID" value="NED94243.1"/>
    <property type="molecule type" value="Genomic_DNA"/>
</dbReference>
<proteinExistence type="predicted"/>
<dbReference type="RefSeq" id="WP_163815770.1">
    <property type="nucleotide sequence ID" value="NZ_JAAGOB010000001.1"/>
</dbReference>
<accession>A0A6N9YGW9</accession>
<gene>
    <name evidence="2" type="ORF">G1H11_02855</name>
</gene>
<evidence type="ECO:0000259" key="1">
    <source>
        <dbReference type="PROSITE" id="PS51186"/>
    </source>
</evidence>
<name>A0A6N9YGW9_9ACTN</name>
<dbReference type="Proteomes" id="UP000469185">
    <property type="component" value="Unassembled WGS sequence"/>
</dbReference>
<dbReference type="GO" id="GO:0016747">
    <property type="term" value="F:acyltransferase activity, transferring groups other than amino-acyl groups"/>
    <property type="evidence" value="ECO:0007669"/>
    <property type="project" value="InterPro"/>
</dbReference>
<reference evidence="2 3" key="1">
    <citation type="submission" date="2020-02" db="EMBL/GenBank/DDBJ databases">
        <authorList>
            <person name="Li X.-J."/>
            <person name="Feng X.-M."/>
        </authorList>
    </citation>
    <scope>NUCLEOTIDE SEQUENCE [LARGE SCALE GENOMIC DNA]</scope>
    <source>
        <strain evidence="2 3">CGMCC 4.7225</strain>
    </source>
</reference>
<sequence length="320" mass="34852">MSDVVIRPLAAGELPLFNEYSVPSTTGVGARSRTFDEFVAAGDYRPAWTWVALRDSEVIARAAFWGPPDSPHPYSLDWFDCGSGPDRVQTGADLLRTAYAAIATPDYWAPPHPHGGRPDYHLFLPADWRERPAAFAEASDRIRAAELAGLTYHRERINFRWIPSEGAPPATRRLSFIAADDDQRLIDILAKICSDSLDADDQHEVASSGPEAGARAILSEVGEMPGGRDRWRLARDTAGDVVGLVLPTRNPSTATIGYIGVLPEHRGHGYASDLVAEAQRQFAAAGEPEVNDSTDAANAPMSATFARRGYRVTGRRVIMT</sequence>
<dbReference type="SUPFAM" id="SSF55729">
    <property type="entry name" value="Acyl-CoA N-acyltransferases (Nat)"/>
    <property type="match status" value="1"/>
</dbReference>
<keyword evidence="3" id="KW-1185">Reference proteome</keyword>
<dbReference type="InterPro" id="IPR000182">
    <property type="entry name" value="GNAT_dom"/>
</dbReference>